<dbReference type="GO" id="GO:0003887">
    <property type="term" value="F:DNA-directed DNA polymerase activity"/>
    <property type="evidence" value="ECO:0007669"/>
    <property type="project" value="UniProtKB-KW"/>
</dbReference>
<keyword evidence="5" id="KW-0235">DNA replication</keyword>
<dbReference type="InterPro" id="IPR050238">
    <property type="entry name" value="DNA_Rep/Repair_Clamp_Loader"/>
</dbReference>
<evidence type="ECO:0000256" key="4">
    <source>
        <dbReference type="ARBA" id="ARBA00022695"/>
    </source>
</evidence>
<dbReference type="AlphaFoldDB" id="A0A0A2XL22"/>
<dbReference type="GO" id="GO:0006261">
    <property type="term" value="P:DNA-templated DNA replication"/>
    <property type="evidence" value="ECO:0007669"/>
    <property type="project" value="TreeGrafter"/>
</dbReference>
<feature type="domain" description="DNA polymerase III delta subunit C-terminal" evidence="8">
    <location>
        <begin position="216"/>
        <end position="326"/>
    </location>
</feature>
<dbReference type="SUPFAM" id="SSF48019">
    <property type="entry name" value="post-AAA+ oligomerization domain-like"/>
    <property type="match status" value="1"/>
</dbReference>
<dbReference type="Pfam" id="PF09115">
    <property type="entry name" value="DNApol3-delta_C"/>
    <property type="match status" value="1"/>
</dbReference>
<name>A0A0A2XL22_9PAST</name>
<protein>
    <recommendedName>
        <fullName evidence="2">DNA polymerase III subunit delta'</fullName>
        <ecNumber evidence="1">2.7.7.7</ecNumber>
    </recommendedName>
</protein>
<comment type="catalytic activity">
    <reaction evidence="7">
        <text>DNA(n) + a 2'-deoxyribonucleoside 5'-triphosphate = DNA(n+1) + diphosphate</text>
        <dbReference type="Rhea" id="RHEA:22508"/>
        <dbReference type="Rhea" id="RHEA-COMP:17339"/>
        <dbReference type="Rhea" id="RHEA-COMP:17340"/>
        <dbReference type="ChEBI" id="CHEBI:33019"/>
        <dbReference type="ChEBI" id="CHEBI:61560"/>
        <dbReference type="ChEBI" id="CHEBI:173112"/>
        <dbReference type="EC" id="2.7.7.7"/>
    </reaction>
</comment>
<evidence type="ECO:0000256" key="1">
    <source>
        <dbReference type="ARBA" id="ARBA00012417"/>
    </source>
</evidence>
<evidence type="ECO:0000256" key="3">
    <source>
        <dbReference type="ARBA" id="ARBA00022679"/>
    </source>
</evidence>
<evidence type="ECO:0000313" key="9">
    <source>
        <dbReference type="EMBL" id="KGQ31345.1"/>
    </source>
</evidence>
<sequence length="333" mass="38063">MVSTTEIADLPWVFPIYQQVTQAFSAGYGHHALLIRSANDNGAEQCCFALAQWLLCEDKQAAQAACGHCRQCQLFLHHSHPDFYLIHSEEGKKISVDTIREVTDKLSRRSQQQAAKVVYLQGVEQLTEAAANALLKTLEEPTEDSYFILQTNVEHRVLATIQSRCQQWALPLPTIQQGIDWLQQQGFSDVEQMKTALLMNYQRPFAAKISLEKGEIAQRLTFLRQFWKFYRNKNVLMLLPYFEAEQSVTQLNWLEAFLLDALKCSLHIDQNWLCRDLQSGISAFAQAVPTLKIYRALLIVRQMRADLMSINGVNQELIITDGLIKIIEQVFEG</sequence>
<dbReference type="EMBL" id="JPXS01000034">
    <property type="protein sequence ID" value="KGQ31345.1"/>
    <property type="molecule type" value="Genomic_DNA"/>
</dbReference>
<proteinExistence type="predicted"/>
<dbReference type="Proteomes" id="UP000030526">
    <property type="component" value="Unassembled WGS sequence"/>
</dbReference>
<dbReference type="InterPro" id="IPR027417">
    <property type="entry name" value="P-loop_NTPase"/>
</dbReference>
<keyword evidence="4" id="KW-0548">Nucleotidyltransferase</keyword>
<reference evidence="9 10" key="1">
    <citation type="submission" date="2014-08" db="EMBL/GenBank/DDBJ databases">
        <title>Chaperone-usher fimbriae in a diverse selection of Gallibacterium genomes.</title>
        <authorList>
            <person name="Kudirkiene E."/>
            <person name="Bager R.J."/>
            <person name="Johnson T.J."/>
            <person name="Bojesen A.M."/>
        </authorList>
    </citation>
    <scope>NUCLEOTIDE SEQUENCE [LARGE SCALE GENOMIC DNA]</scope>
    <source>
        <strain evidence="9 10">20558/3kl.</strain>
    </source>
</reference>
<evidence type="ECO:0000259" key="8">
    <source>
        <dbReference type="Pfam" id="PF09115"/>
    </source>
</evidence>
<dbReference type="Gene3D" id="1.20.272.10">
    <property type="match status" value="1"/>
</dbReference>
<evidence type="ECO:0000256" key="7">
    <source>
        <dbReference type="ARBA" id="ARBA00049244"/>
    </source>
</evidence>
<dbReference type="PANTHER" id="PTHR11669">
    <property type="entry name" value="REPLICATION FACTOR C / DNA POLYMERASE III GAMMA-TAU SUBUNIT"/>
    <property type="match status" value="1"/>
</dbReference>
<dbReference type="InterPro" id="IPR008921">
    <property type="entry name" value="DNA_pol3_clamp-load_cplx_C"/>
</dbReference>
<dbReference type="GO" id="GO:0003677">
    <property type="term" value="F:DNA binding"/>
    <property type="evidence" value="ECO:0007669"/>
    <property type="project" value="InterPro"/>
</dbReference>
<comment type="caution">
    <text evidence="9">The sequence shown here is derived from an EMBL/GenBank/DDBJ whole genome shotgun (WGS) entry which is preliminary data.</text>
</comment>
<dbReference type="SUPFAM" id="SSF52540">
    <property type="entry name" value="P-loop containing nucleoside triphosphate hydrolases"/>
    <property type="match status" value="1"/>
</dbReference>
<keyword evidence="6" id="KW-0239">DNA-directed DNA polymerase</keyword>
<gene>
    <name evidence="9" type="ORF">JP32_07175</name>
</gene>
<evidence type="ECO:0000256" key="6">
    <source>
        <dbReference type="ARBA" id="ARBA00022932"/>
    </source>
</evidence>
<dbReference type="PANTHER" id="PTHR11669:SF8">
    <property type="entry name" value="DNA POLYMERASE III SUBUNIT DELTA"/>
    <property type="match status" value="1"/>
</dbReference>
<dbReference type="Pfam" id="PF13177">
    <property type="entry name" value="DNA_pol3_delta2"/>
    <property type="match status" value="1"/>
</dbReference>
<dbReference type="RefSeq" id="WP_039081613.1">
    <property type="nucleotide sequence ID" value="NZ_JPXR01000026.1"/>
</dbReference>
<dbReference type="GO" id="GO:0009360">
    <property type="term" value="C:DNA polymerase III complex"/>
    <property type="evidence" value="ECO:0007669"/>
    <property type="project" value="InterPro"/>
</dbReference>
<dbReference type="Gene3D" id="3.40.50.300">
    <property type="entry name" value="P-loop containing nucleotide triphosphate hydrolases"/>
    <property type="match status" value="1"/>
</dbReference>
<dbReference type="GO" id="GO:0008408">
    <property type="term" value="F:3'-5' exonuclease activity"/>
    <property type="evidence" value="ECO:0007669"/>
    <property type="project" value="InterPro"/>
</dbReference>
<dbReference type="EC" id="2.7.7.7" evidence="1"/>
<organism evidence="9 10">
    <name type="scientific">Gallibacterium anatis</name>
    <dbReference type="NCBI Taxonomy" id="750"/>
    <lineage>
        <taxon>Bacteria</taxon>
        <taxon>Pseudomonadati</taxon>
        <taxon>Pseudomonadota</taxon>
        <taxon>Gammaproteobacteria</taxon>
        <taxon>Pasteurellales</taxon>
        <taxon>Pasteurellaceae</taxon>
        <taxon>Gallibacterium</taxon>
    </lineage>
</organism>
<dbReference type="InterPro" id="IPR015199">
    <property type="entry name" value="DNA_pol_III_delta_C"/>
</dbReference>
<evidence type="ECO:0000256" key="2">
    <source>
        <dbReference type="ARBA" id="ARBA00014363"/>
    </source>
</evidence>
<dbReference type="NCBIfam" id="TIGR00678">
    <property type="entry name" value="holB"/>
    <property type="match status" value="1"/>
</dbReference>
<keyword evidence="3" id="KW-0808">Transferase</keyword>
<dbReference type="InterPro" id="IPR004622">
    <property type="entry name" value="DNA_pol_HolB"/>
</dbReference>
<evidence type="ECO:0000313" key="10">
    <source>
        <dbReference type="Proteomes" id="UP000030526"/>
    </source>
</evidence>
<accession>A0A0A2XL22</accession>
<evidence type="ECO:0000256" key="5">
    <source>
        <dbReference type="ARBA" id="ARBA00022705"/>
    </source>
</evidence>